<evidence type="ECO:0000256" key="7">
    <source>
        <dbReference type="ARBA" id="ARBA00025043"/>
    </source>
</evidence>
<accession>A0ABR3REQ3</accession>
<dbReference type="InterPro" id="IPR013926">
    <property type="entry name" value="CGI121/TPRKB"/>
</dbReference>
<dbReference type="EMBL" id="JAKIXB020000013">
    <property type="protein sequence ID" value="KAL1602919.1"/>
    <property type="molecule type" value="Genomic_DNA"/>
</dbReference>
<evidence type="ECO:0000256" key="5">
    <source>
        <dbReference type="ARBA" id="ARBA00022694"/>
    </source>
</evidence>
<comment type="caution">
    <text evidence="9">The sequence shown here is derived from an EMBL/GenBank/DDBJ whole genome shotgun (WGS) entry which is preliminary data.</text>
</comment>
<evidence type="ECO:0000256" key="3">
    <source>
        <dbReference type="ARBA" id="ARBA00015316"/>
    </source>
</evidence>
<evidence type="ECO:0000313" key="9">
    <source>
        <dbReference type="EMBL" id="KAL1602919.1"/>
    </source>
</evidence>
<organism evidence="9 10">
    <name type="scientific">Nothophoma quercina</name>
    <dbReference type="NCBI Taxonomy" id="749835"/>
    <lineage>
        <taxon>Eukaryota</taxon>
        <taxon>Fungi</taxon>
        <taxon>Dikarya</taxon>
        <taxon>Ascomycota</taxon>
        <taxon>Pezizomycotina</taxon>
        <taxon>Dothideomycetes</taxon>
        <taxon>Pleosporomycetidae</taxon>
        <taxon>Pleosporales</taxon>
        <taxon>Pleosporineae</taxon>
        <taxon>Didymellaceae</taxon>
        <taxon>Nothophoma</taxon>
    </lineage>
</organism>
<evidence type="ECO:0000256" key="8">
    <source>
        <dbReference type="RuleBase" id="RU004398"/>
    </source>
</evidence>
<dbReference type="Gene3D" id="3.30.2380.10">
    <property type="entry name" value="CGI121/TPRKB"/>
    <property type="match status" value="1"/>
</dbReference>
<dbReference type="PANTHER" id="PTHR15840:SF10">
    <property type="entry name" value="EKC_KEOPS COMPLEX SUBUNIT TPRKB"/>
    <property type="match status" value="1"/>
</dbReference>
<dbReference type="Pfam" id="PF08617">
    <property type="entry name" value="CGI-121"/>
    <property type="match status" value="1"/>
</dbReference>
<evidence type="ECO:0000256" key="6">
    <source>
        <dbReference type="ARBA" id="ARBA00023242"/>
    </source>
</evidence>
<sequence length="204" mass="22271">MATVRSFTLPHYEAYPVQVALFKDVRNADFLRSQLLAGNAEFDYAFLDAAMILTSQHLLSATFLALHAFLNSKPKSRTPHSEVVFKLSPNNNIGESYKTFGITDKTTNLIAVKLPIRADGSINDAVTRDSVAQHLATAIEGESVELDESGTQLGDYAEVHRIKKAYKLNCAKGKGGKATTNGEKKDDRSDIEAVILGTIALKGW</sequence>
<comment type="similarity">
    <text evidence="2 8">Belongs to the CGI121/TPRKB family.</text>
</comment>
<dbReference type="PANTHER" id="PTHR15840">
    <property type="entry name" value="CGI-121 FAMILY MEMBER"/>
    <property type="match status" value="1"/>
</dbReference>
<protein>
    <recommendedName>
        <fullName evidence="4">EKC/KEOPS complex subunit CGI121</fullName>
    </recommendedName>
    <alternativeName>
        <fullName evidence="3">EKC/KEOPS complex subunit cgi121</fullName>
    </alternativeName>
</protein>
<evidence type="ECO:0000256" key="2">
    <source>
        <dbReference type="ARBA" id="ARBA00005546"/>
    </source>
</evidence>
<dbReference type="SUPFAM" id="SSF143870">
    <property type="entry name" value="PF0523-like"/>
    <property type="match status" value="1"/>
</dbReference>
<evidence type="ECO:0000256" key="1">
    <source>
        <dbReference type="ARBA" id="ARBA00004123"/>
    </source>
</evidence>
<comment type="function">
    <text evidence="7">Component of the EKC/KEOPS complex that is required for the formation of a threonylcarbamoyl group on adenosine at position 37 (t(6)A37) in tRNAs that read codons beginning with adenine. The complex is probably involved in the transfer of the threonylcarbamoyl moiety of threonylcarbamoyl-AMP (TC-AMP) to the N6 group of A37. CGI121 acts as an allosteric effector that regulates the t(6)A activity of the complex. The EKC/KEOPS complex also promotes both telomere uncapping and telomere elongation. The complex is required for efficient recruitment of transcriptional coactivators. CGI121 is not required for tRNA modification.</text>
</comment>
<keyword evidence="10" id="KW-1185">Reference proteome</keyword>
<gene>
    <name evidence="9" type="ORF">SLS59_004574</name>
</gene>
<evidence type="ECO:0000313" key="10">
    <source>
        <dbReference type="Proteomes" id="UP001521222"/>
    </source>
</evidence>
<dbReference type="Proteomes" id="UP001521222">
    <property type="component" value="Unassembled WGS sequence"/>
</dbReference>
<dbReference type="InterPro" id="IPR036504">
    <property type="entry name" value="CGI121/TPRKB_sf"/>
</dbReference>
<proteinExistence type="inferred from homology"/>
<evidence type="ECO:0000256" key="4">
    <source>
        <dbReference type="ARBA" id="ARBA00016009"/>
    </source>
</evidence>
<keyword evidence="5" id="KW-0819">tRNA processing</keyword>
<reference evidence="9 10" key="1">
    <citation type="submission" date="2024-02" db="EMBL/GenBank/DDBJ databases">
        <title>De novo assembly and annotation of 12 fungi associated with fruit tree decline syndrome in Ontario, Canada.</title>
        <authorList>
            <person name="Sulman M."/>
            <person name="Ellouze W."/>
            <person name="Ilyukhin E."/>
        </authorList>
    </citation>
    <scope>NUCLEOTIDE SEQUENCE [LARGE SCALE GENOMIC DNA]</scope>
    <source>
        <strain evidence="9 10">M97-236</strain>
    </source>
</reference>
<name>A0ABR3REQ3_9PLEO</name>
<keyword evidence="6 8" id="KW-0539">Nucleus</keyword>
<comment type="subcellular location">
    <subcellularLocation>
        <location evidence="1">Nucleus</location>
    </subcellularLocation>
</comment>